<keyword evidence="4 7" id="KW-0812">Transmembrane</keyword>
<evidence type="ECO:0000313" key="8">
    <source>
        <dbReference type="EMBL" id="VWC73413.1"/>
    </source>
</evidence>
<sequence>MEPKLEGKMAVATGPITHNGAAATRFAADGAPDFAAVRRQAEPADIAAVVGRVLISAIFILSGLSKLAAPAMTIGYIQSAGLPLPTVAFALAASIEIVGGALLLAGYRTRVVATVLFVFTLATAVFFHHNFADQNQFIHFFKNVAMAGGLLHVVAFGGGRISVDGRRA</sequence>
<feature type="transmembrane region" description="Helical" evidence="7">
    <location>
        <begin position="111"/>
        <end position="132"/>
    </location>
</feature>
<evidence type="ECO:0000256" key="2">
    <source>
        <dbReference type="ARBA" id="ARBA00006679"/>
    </source>
</evidence>
<gene>
    <name evidence="8" type="ORF">BLA18112_02119</name>
</gene>
<evidence type="ECO:0000256" key="1">
    <source>
        <dbReference type="ARBA" id="ARBA00004651"/>
    </source>
</evidence>
<feature type="transmembrane region" description="Helical" evidence="7">
    <location>
        <begin position="144"/>
        <end position="163"/>
    </location>
</feature>
<dbReference type="GO" id="GO:0005886">
    <property type="term" value="C:plasma membrane"/>
    <property type="evidence" value="ECO:0007669"/>
    <property type="project" value="UniProtKB-SubCell"/>
</dbReference>
<evidence type="ECO:0000256" key="4">
    <source>
        <dbReference type="ARBA" id="ARBA00022692"/>
    </source>
</evidence>
<keyword evidence="3" id="KW-1003">Cell membrane</keyword>
<dbReference type="PANTHER" id="PTHR33452">
    <property type="entry name" value="OXIDOREDUCTASE CATD-RELATED"/>
    <property type="match status" value="1"/>
</dbReference>
<protein>
    <submittedName>
        <fullName evidence="8">Membrane protein</fullName>
    </submittedName>
</protein>
<accession>A0A6P2U9D3</accession>
<organism evidence="8 9">
    <name type="scientific">Burkholderia lata (strain ATCC 17760 / DSM 23089 / LMG 22485 / NCIMB 9086 / R18194 / 383)</name>
    <dbReference type="NCBI Taxonomy" id="482957"/>
    <lineage>
        <taxon>Bacteria</taxon>
        <taxon>Pseudomonadati</taxon>
        <taxon>Pseudomonadota</taxon>
        <taxon>Betaproteobacteria</taxon>
        <taxon>Burkholderiales</taxon>
        <taxon>Burkholderiaceae</taxon>
        <taxon>Burkholderia</taxon>
        <taxon>Burkholderia cepacia complex</taxon>
    </lineage>
</organism>
<evidence type="ECO:0000256" key="6">
    <source>
        <dbReference type="ARBA" id="ARBA00023136"/>
    </source>
</evidence>
<dbReference type="RefSeq" id="WP_368041205.1">
    <property type="nucleotide sequence ID" value="NZ_CABVQI010000005.1"/>
</dbReference>
<evidence type="ECO:0000256" key="3">
    <source>
        <dbReference type="ARBA" id="ARBA00022475"/>
    </source>
</evidence>
<dbReference type="AlphaFoldDB" id="A0A6P2U9D3"/>
<dbReference type="EMBL" id="CABVQI010000005">
    <property type="protein sequence ID" value="VWC73413.1"/>
    <property type="molecule type" value="Genomic_DNA"/>
</dbReference>
<keyword evidence="5 7" id="KW-1133">Transmembrane helix</keyword>
<evidence type="ECO:0000256" key="7">
    <source>
        <dbReference type="SAM" id="Phobius"/>
    </source>
</evidence>
<evidence type="ECO:0000313" key="9">
    <source>
        <dbReference type="Proteomes" id="UP000494274"/>
    </source>
</evidence>
<dbReference type="InterPro" id="IPR051907">
    <property type="entry name" value="DoxX-like_oxidoreductase"/>
</dbReference>
<feature type="transmembrane region" description="Helical" evidence="7">
    <location>
        <begin position="46"/>
        <end position="64"/>
    </location>
</feature>
<comment type="subcellular location">
    <subcellularLocation>
        <location evidence="1">Cell membrane</location>
        <topology evidence="1">Multi-pass membrane protein</topology>
    </subcellularLocation>
</comment>
<comment type="similarity">
    <text evidence="2">Belongs to the DoxX family.</text>
</comment>
<feature type="transmembrane region" description="Helical" evidence="7">
    <location>
        <begin position="84"/>
        <end position="104"/>
    </location>
</feature>
<dbReference type="Proteomes" id="UP000494274">
    <property type="component" value="Unassembled WGS sequence"/>
</dbReference>
<dbReference type="Pfam" id="PF07681">
    <property type="entry name" value="DoxX"/>
    <property type="match status" value="1"/>
</dbReference>
<evidence type="ECO:0000256" key="5">
    <source>
        <dbReference type="ARBA" id="ARBA00022989"/>
    </source>
</evidence>
<name>A0A6P2U9D3_BURL3</name>
<dbReference type="PANTHER" id="PTHR33452:SF1">
    <property type="entry name" value="INNER MEMBRANE PROTEIN YPHA-RELATED"/>
    <property type="match status" value="1"/>
</dbReference>
<reference evidence="8 9" key="1">
    <citation type="submission" date="2019-09" db="EMBL/GenBank/DDBJ databases">
        <authorList>
            <person name="Depoorter E."/>
        </authorList>
    </citation>
    <scope>NUCLEOTIDE SEQUENCE [LARGE SCALE GENOMIC DNA]</scope>
    <source>
        <strain evidence="8">R-18112</strain>
    </source>
</reference>
<proteinExistence type="inferred from homology"/>
<dbReference type="InterPro" id="IPR032808">
    <property type="entry name" value="DoxX"/>
</dbReference>
<keyword evidence="6 7" id="KW-0472">Membrane</keyword>